<name>A0A383UIH8_BLUHO</name>
<sequence>MIPNLGHHLLQRELQQRQRLARKVSANGDDVESRKVSCGNHEIDILFGDGCNGSGIDKGEVVGISSGIMEGRIISLNLLATLLLSCTETSSTMSGGMTPTKAVIIDSTGLFPIPLLASILRTRIITARESSPFHNPGISEASVEDRVSSRILTCLGMVSICRVFDVEGMWEVFAEVGFVDSAQETSACHETPGISGNQQNVDCEKAGLKGSSLPLTPREHDLPSNESKEGLEGIEILIIDNMKTLISELMTRKEKSEGTPVAQTLPNLASLTKFYANNSCST</sequence>
<evidence type="ECO:0000313" key="3">
    <source>
        <dbReference type="Proteomes" id="UP000275772"/>
    </source>
</evidence>
<proteinExistence type="predicted"/>
<gene>
    <name evidence="2" type="ORF">BLGHR1_10826</name>
</gene>
<protein>
    <submittedName>
        <fullName evidence="2">Uncharacterized protein</fullName>
    </submittedName>
</protein>
<dbReference type="AlphaFoldDB" id="A0A383UIH8"/>
<dbReference type="EMBL" id="UNSH01000007">
    <property type="protein sequence ID" value="SZF00101.1"/>
    <property type="molecule type" value="Genomic_DNA"/>
</dbReference>
<feature type="compositionally biased region" description="Basic and acidic residues" evidence="1">
    <location>
        <begin position="217"/>
        <end position="227"/>
    </location>
</feature>
<accession>A0A383UIH8</accession>
<evidence type="ECO:0000313" key="2">
    <source>
        <dbReference type="EMBL" id="SZF00101.1"/>
    </source>
</evidence>
<dbReference type="VEuPathDB" id="FungiDB:BLGHR1_10826"/>
<dbReference type="Gene3D" id="3.40.50.300">
    <property type="entry name" value="P-loop containing nucleotide triphosphate hydrolases"/>
    <property type="match status" value="1"/>
</dbReference>
<reference evidence="2 3" key="1">
    <citation type="submission" date="2017-11" db="EMBL/GenBank/DDBJ databases">
        <authorList>
            <person name="Kracher B."/>
        </authorList>
    </citation>
    <scope>NUCLEOTIDE SEQUENCE [LARGE SCALE GENOMIC DNA]</scope>
    <source>
        <strain evidence="2 3">RACE1</strain>
    </source>
</reference>
<dbReference type="InterPro" id="IPR027417">
    <property type="entry name" value="P-loop_NTPase"/>
</dbReference>
<dbReference type="Proteomes" id="UP000275772">
    <property type="component" value="Unassembled WGS sequence"/>
</dbReference>
<organism evidence="2 3">
    <name type="scientific">Blumeria hordei</name>
    <name type="common">Barley powdery mildew</name>
    <name type="synonym">Blumeria graminis f. sp. hordei</name>
    <dbReference type="NCBI Taxonomy" id="2867405"/>
    <lineage>
        <taxon>Eukaryota</taxon>
        <taxon>Fungi</taxon>
        <taxon>Dikarya</taxon>
        <taxon>Ascomycota</taxon>
        <taxon>Pezizomycotina</taxon>
        <taxon>Leotiomycetes</taxon>
        <taxon>Erysiphales</taxon>
        <taxon>Erysiphaceae</taxon>
        <taxon>Blumeria</taxon>
    </lineage>
</organism>
<evidence type="ECO:0000256" key="1">
    <source>
        <dbReference type="SAM" id="MobiDB-lite"/>
    </source>
</evidence>
<feature type="region of interest" description="Disordered" evidence="1">
    <location>
        <begin position="208"/>
        <end position="227"/>
    </location>
</feature>